<sequence length="242" mass="27425">MKRGAWHVYTSSVPWLDIAAAWRGEEGGTTQNSSSPAAPGVGWRNRGRTAAQQCWAVARRALFASQPRGASSSAGGLDPYRPTPREEEEPCHPAAASNDTLDTDEDEALTSDDEEDDGEDNDDDEAEENEDAHADVEDVYEDLVEEDEDEDEEDLDDEDDEEEDLDDDEAEWDDEEAAEDEEDDWEDDEDDEEEWEDDDEDDDEEGNEEEWEDEEEEKEDDAENYRREVPPARKGAAGDRRP</sequence>
<dbReference type="EMBL" id="KB007890">
    <property type="protein sequence ID" value="ELR22065.1"/>
    <property type="molecule type" value="Genomic_DNA"/>
</dbReference>
<dbReference type="OMA" id="SANKAKC"/>
<evidence type="ECO:0000313" key="3">
    <source>
        <dbReference type="Proteomes" id="UP000011083"/>
    </source>
</evidence>
<evidence type="ECO:0000256" key="1">
    <source>
        <dbReference type="SAM" id="MobiDB-lite"/>
    </source>
</evidence>
<feature type="compositionally biased region" description="Acidic residues" evidence="1">
    <location>
        <begin position="101"/>
        <end position="130"/>
    </location>
</feature>
<dbReference type="AlphaFoldDB" id="L8HA44"/>
<feature type="region of interest" description="Disordered" evidence="1">
    <location>
        <begin position="64"/>
        <end position="242"/>
    </location>
</feature>
<proteinExistence type="predicted"/>
<reference evidence="2 3" key="1">
    <citation type="journal article" date="2013" name="Genome Biol.">
        <title>Genome of Acanthamoeba castellanii highlights extensive lateral gene transfer and early evolution of tyrosine kinase signaling.</title>
        <authorList>
            <person name="Clarke M."/>
            <person name="Lohan A.J."/>
            <person name="Liu B."/>
            <person name="Lagkouvardos I."/>
            <person name="Roy S."/>
            <person name="Zafar N."/>
            <person name="Bertelli C."/>
            <person name="Schilde C."/>
            <person name="Kianianmomeni A."/>
            <person name="Burglin T.R."/>
            <person name="Frech C."/>
            <person name="Turcotte B."/>
            <person name="Kopec K.O."/>
            <person name="Synnott J.M."/>
            <person name="Choo C."/>
            <person name="Paponov I."/>
            <person name="Finkler A."/>
            <person name="Soon Heng Tan C."/>
            <person name="Hutchins A.P."/>
            <person name="Weinmeier T."/>
            <person name="Rattei T."/>
            <person name="Chu J.S."/>
            <person name="Gimenez G."/>
            <person name="Irimia M."/>
            <person name="Rigden D.J."/>
            <person name="Fitzpatrick D.A."/>
            <person name="Lorenzo-Morales J."/>
            <person name="Bateman A."/>
            <person name="Chiu C.H."/>
            <person name="Tang P."/>
            <person name="Hegemann P."/>
            <person name="Fromm H."/>
            <person name="Raoult D."/>
            <person name="Greub G."/>
            <person name="Miranda-Saavedra D."/>
            <person name="Chen N."/>
            <person name="Nash P."/>
            <person name="Ginger M.L."/>
            <person name="Horn M."/>
            <person name="Schaap P."/>
            <person name="Caler L."/>
            <person name="Loftus B."/>
        </authorList>
    </citation>
    <scope>NUCLEOTIDE SEQUENCE [LARGE SCALE GENOMIC DNA]</scope>
    <source>
        <strain evidence="2 3">Neff</strain>
    </source>
</reference>
<evidence type="ECO:0000313" key="2">
    <source>
        <dbReference type="EMBL" id="ELR22065.1"/>
    </source>
</evidence>
<name>L8HA44_ACACF</name>
<dbReference type="GeneID" id="14922987"/>
<feature type="compositionally biased region" description="Basic and acidic residues" evidence="1">
    <location>
        <begin position="223"/>
        <end position="242"/>
    </location>
</feature>
<dbReference type="RefSeq" id="XP_004348523.1">
    <property type="nucleotide sequence ID" value="XM_004348473.1"/>
</dbReference>
<feature type="region of interest" description="Disordered" evidence="1">
    <location>
        <begin position="25"/>
        <end position="49"/>
    </location>
</feature>
<accession>L8HA44</accession>
<gene>
    <name evidence="2" type="ORF">ACA1_158190</name>
</gene>
<feature type="compositionally biased region" description="Acidic residues" evidence="1">
    <location>
        <begin position="137"/>
        <end position="222"/>
    </location>
</feature>
<dbReference type="KEGG" id="acan:ACA1_158190"/>
<protein>
    <submittedName>
        <fullName evidence="2">Uncharacterized protein</fullName>
    </submittedName>
</protein>
<dbReference type="Proteomes" id="UP000011083">
    <property type="component" value="Unassembled WGS sequence"/>
</dbReference>
<keyword evidence="3" id="KW-1185">Reference proteome</keyword>
<organism evidence="2 3">
    <name type="scientific">Acanthamoeba castellanii (strain ATCC 30010 / Neff)</name>
    <dbReference type="NCBI Taxonomy" id="1257118"/>
    <lineage>
        <taxon>Eukaryota</taxon>
        <taxon>Amoebozoa</taxon>
        <taxon>Discosea</taxon>
        <taxon>Longamoebia</taxon>
        <taxon>Centramoebida</taxon>
        <taxon>Acanthamoebidae</taxon>
        <taxon>Acanthamoeba</taxon>
    </lineage>
</organism>
<dbReference type="VEuPathDB" id="AmoebaDB:ACA1_158190"/>